<reference evidence="1 2" key="1">
    <citation type="submission" date="2019-08" db="EMBL/GenBank/DDBJ databases">
        <title>Draft genome sequences of two oriental melons (Cucumis melo L. var makuwa).</title>
        <authorList>
            <person name="Kwon S.-Y."/>
        </authorList>
    </citation>
    <scope>NUCLEOTIDE SEQUENCE [LARGE SCALE GENOMIC DNA]</scope>
    <source>
        <strain evidence="2">cv. Chang Bougi</strain>
        <tissue evidence="1">Leaf</tissue>
    </source>
</reference>
<dbReference type="EMBL" id="SSTD01020080">
    <property type="protein sequence ID" value="TYJ95830.1"/>
    <property type="molecule type" value="Genomic_DNA"/>
</dbReference>
<evidence type="ECO:0008006" key="3">
    <source>
        <dbReference type="Google" id="ProtNLM"/>
    </source>
</evidence>
<dbReference type="AlphaFoldDB" id="A0A5D3B756"/>
<evidence type="ECO:0000313" key="1">
    <source>
        <dbReference type="EMBL" id="TYJ95830.1"/>
    </source>
</evidence>
<dbReference type="InterPro" id="IPR012337">
    <property type="entry name" value="RNaseH-like_sf"/>
</dbReference>
<gene>
    <name evidence="1" type="ORF">E5676_scaffold110G001160</name>
</gene>
<name>A0A5D3B756_CUCMM</name>
<proteinExistence type="predicted"/>
<dbReference type="PANTHER" id="PTHR48475:SF1">
    <property type="entry name" value="RNASE H TYPE-1 DOMAIN-CONTAINING PROTEIN"/>
    <property type="match status" value="1"/>
</dbReference>
<sequence length="149" mass="16569">MAEAQEMFYVGVRGGEGKGTCSLLYKQNLSLHGSSSSKGRPYKAIKGQPLADFLADHLIPSDWKLCEDLSNDEVFFTEVMEPWIMYFDGATRRSGAGTGIVLISSEKHMLPYSFVLAELCSNNVVGYQELIIDLQMGLEIRVSFIEIYG</sequence>
<dbReference type="PANTHER" id="PTHR48475">
    <property type="entry name" value="RIBONUCLEASE H"/>
    <property type="match status" value="1"/>
</dbReference>
<organism evidence="1 2">
    <name type="scientific">Cucumis melo var. makuwa</name>
    <name type="common">Oriental melon</name>
    <dbReference type="NCBI Taxonomy" id="1194695"/>
    <lineage>
        <taxon>Eukaryota</taxon>
        <taxon>Viridiplantae</taxon>
        <taxon>Streptophyta</taxon>
        <taxon>Embryophyta</taxon>
        <taxon>Tracheophyta</taxon>
        <taxon>Spermatophyta</taxon>
        <taxon>Magnoliopsida</taxon>
        <taxon>eudicotyledons</taxon>
        <taxon>Gunneridae</taxon>
        <taxon>Pentapetalae</taxon>
        <taxon>rosids</taxon>
        <taxon>fabids</taxon>
        <taxon>Cucurbitales</taxon>
        <taxon>Cucurbitaceae</taxon>
        <taxon>Benincaseae</taxon>
        <taxon>Cucumis</taxon>
    </lineage>
</organism>
<protein>
    <recommendedName>
        <fullName evidence="3">RNase H type-1 domain-containing protein</fullName>
    </recommendedName>
</protein>
<comment type="caution">
    <text evidence="1">The sequence shown here is derived from an EMBL/GenBank/DDBJ whole genome shotgun (WGS) entry which is preliminary data.</text>
</comment>
<accession>A0A5D3B756</accession>
<evidence type="ECO:0000313" key="2">
    <source>
        <dbReference type="Proteomes" id="UP000321947"/>
    </source>
</evidence>
<dbReference type="Proteomes" id="UP000321947">
    <property type="component" value="Unassembled WGS sequence"/>
</dbReference>
<dbReference type="SUPFAM" id="SSF53098">
    <property type="entry name" value="Ribonuclease H-like"/>
    <property type="match status" value="1"/>
</dbReference>